<accession>A0A1H9J3J5</accession>
<feature type="compositionally biased region" description="Basic and acidic residues" evidence="1">
    <location>
        <begin position="575"/>
        <end position="586"/>
    </location>
</feature>
<evidence type="ECO:0000256" key="1">
    <source>
        <dbReference type="SAM" id="MobiDB-lite"/>
    </source>
</evidence>
<protein>
    <recommendedName>
        <fullName evidence="5">DUF748 domain-containing protein</fullName>
    </recommendedName>
</protein>
<dbReference type="OrthoDB" id="814802at2"/>
<proteinExistence type="predicted"/>
<keyword evidence="2" id="KW-1133">Transmembrane helix</keyword>
<keyword evidence="2" id="KW-0812">Transmembrane</keyword>
<dbReference type="EMBL" id="FOGG01000001">
    <property type="protein sequence ID" value="SEQ81342.1"/>
    <property type="molecule type" value="Genomic_DNA"/>
</dbReference>
<feature type="transmembrane region" description="Helical" evidence="2">
    <location>
        <begin position="9"/>
        <end position="31"/>
    </location>
</feature>
<reference evidence="4" key="1">
    <citation type="submission" date="2016-10" db="EMBL/GenBank/DDBJ databases">
        <authorList>
            <person name="Varghese N."/>
            <person name="Submissions S."/>
        </authorList>
    </citation>
    <scope>NUCLEOTIDE SEQUENCE [LARGE SCALE GENOMIC DNA]</scope>
    <source>
        <strain evidence="4">DSM 18610</strain>
    </source>
</reference>
<sequence>MDVQKRNRIWVWIGSIFGTLVLILAFGAIFINAKWKPILTEKIKEGVYNGSNHLYNIDFKDVRINILTGSMALQNVTLSTNQKVYDSLKIQHRAPAHTFELKLKKLQVSRVGILTAYFKKQAIVGAIILEKPSINVTFSKVTKKPDTTKVEKSLYEQLSKTLKSIHINTIKIVDADFDYINKAGSKKVVNSIKHLNVSVKDFLLDSLSANDTTRFYYTKDIAFDIAGYKSVTKDKMYNMRIDSINGSTAKKKITIKGLKLTPLYPELAFSRKYNVQKDRYNLNFQQIELRQVDFVALNTDQKLHAGSLRIGPAQVAVFMSRESPPSSGLDKGRNFPHVALRRLAFPIRIDTVRLKNVDVKYGEYNPASKKTGSVDFKSLHGDILNVTNDSLRLLKQNHAIASLHTSLMGSGALHVKIDFNLNDKNGAFAYSGSMDNFDLTQLNPLSKPLGLVEIERGRVQHIDFKANGNQRNASGTLNMRYNNLKVKMLSDNIDGEGTKEKGLLSFLANTILVKDENPSKGESPRTATMTNTRIKSASFFNLMWKTIFVGIRDIVGVGIVPVKDPVKQQKVVAKKIREQKRADRKEARKARREKN</sequence>
<dbReference type="STRING" id="390241.SAMN04488023_101208"/>
<dbReference type="Proteomes" id="UP000199572">
    <property type="component" value="Unassembled WGS sequence"/>
</dbReference>
<keyword evidence="4" id="KW-1185">Reference proteome</keyword>
<keyword evidence="2" id="KW-0472">Membrane</keyword>
<evidence type="ECO:0000256" key="2">
    <source>
        <dbReference type="SAM" id="Phobius"/>
    </source>
</evidence>
<feature type="region of interest" description="Disordered" evidence="1">
    <location>
        <begin position="570"/>
        <end position="595"/>
    </location>
</feature>
<evidence type="ECO:0000313" key="4">
    <source>
        <dbReference type="Proteomes" id="UP000199572"/>
    </source>
</evidence>
<dbReference type="AlphaFoldDB" id="A0A1H9J3J5"/>
<gene>
    <name evidence="3" type="ORF">SAMN04488023_101208</name>
</gene>
<organism evidence="3 4">
    <name type="scientific">Pedobacter rhizosphaerae</name>
    <dbReference type="NCBI Taxonomy" id="390241"/>
    <lineage>
        <taxon>Bacteria</taxon>
        <taxon>Pseudomonadati</taxon>
        <taxon>Bacteroidota</taxon>
        <taxon>Sphingobacteriia</taxon>
        <taxon>Sphingobacteriales</taxon>
        <taxon>Sphingobacteriaceae</taxon>
        <taxon>Pedobacter</taxon>
    </lineage>
</organism>
<evidence type="ECO:0000313" key="3">
    <source>
        <dbReference type="EMBL" id="SEQ81342.1"/>
    </source>
</evidence>
<name>A0A1H9J3J5_9SPHI</name>
<evidence type="ECO:0008006" key="5">
    <source>
        <dbReference type="Google" id="ProtNLM"/>
    </source>
</evidence>